<keyword evidence="2" id="KW-0472">Membrane</keyword>
<evidence type="ECO:0008006" key="5">
    <source>
        <dbReference type="Google" id="ProtNLM"/>
    </source>
</evidence>
<accession>A0ABD2MI50</accession>
<dbReference type="AlphaFoldDB" id="A0ABD2MI50"/>
<comment type="caution">
    <text evidence="3">The sequence shown here is derived from an EMBL/GenBank/DDBJ whole genome shotgun (WGS) entry which is preliminary data.</text>
</comment>
<keyword evidence="2" id="KW-1133">Transmembrane helix</keyword>
<feature type="region of interest" description="Disordered" evidence="1">
    <location>
        <begin position="109"/>
        <end position="151"/>
    </location>
</feature>
<name>A0ABD2MI50_9CUCU</name>
<evidence type="ECO:0000256" key="2">
    <source>
        <dbReference type="SAM" id="Phobius"/>
    </source>
</evidence>
<proteinExistence type="predicted"/>
<sequence length="215" mass="24194">MALSLNSFGSFLSKFAANQEVLTTVATSGLLDRNHYSSSGHSGGGYQHHHYSSGKKKKRSIAMSALTLLSFLFFLNILQNCIQEHINQMNPTMIVMQMQTVAAVRKADRKGDDGGELFENSTSTFEEKGFDSEDIPEDFTNNKSSEKTEEVITDIKGSRKENNKRNKVTNRKEATNVKVKPTKASLYVATGEYEYSQIPIKLKTVERYNYKKLDD</sequence>
<protein>
    <recommendedName>
        <fullName evidence="5">Transmembrane protein</fullName>
    </recommendedName>
</protein>
<evidence type="ECO:0000313" key="4">
    <source>
        <dbReference type="Proteomes" id="UP001516400"/>
    </source>
</evidence>
<evidence type="ECO:0000256" key="1">
    <source>
        <dbReference type="SAM" id="MobiDB-lite"/>
    </source>
</evidence>
<organism evidence="3 4">
    <name type="scientific">Cryptolaemus montrouzieri</name>
    <dbReference type="NCBI Taxonomy" id="559131"/>
    <lineage>
        <taxon>Eukaryota</taxon>
        <taxon>Metazoa</taxon>
        <taxon>Ecdysozoa</taxon>
        <taxon>Arthropoda</taxon>
        <taxon>Hexapoda</taxon>
        <taxon>Insecta</taxon>
        <taxon>Pterygota</taxon>
        <taxon>Neoptera</taxon>
        <taxon>Endopterygota</taxon>
        <taxon>Coleoptera</taxon>
        <taxon>Polyphaga</taxon>
        <taxon>Cucujiformia</taxon>
        <taxon>Coccinelloidea</taxon>
        <taxon>Coccinellidae</taxon>
        <taxon>Scymninae</taxon>
        <taxon>Scymnini</taxon>
        <taxon>Cryptolaemus</taxon>
    </lineage>
</organism>
<evidence type="ECO:0000313" key="3">
    <source>
        <dbReference type="EMBL" id="KAL3265975.1"/>
    </source>
</evidence>
<dbReference type="EMBL" id="JABFTP020000001">
    <property type="protein sequence ID" value="KAL3265975.1"/>
    <property type="molecule type" value="Genomic_DNA"/>
</dbReference>
<gene>
    <name evidence="3" type="ORF">HHI36_010164</name>
</gene>
<keyword evidence="4" id="KW-1185">Reference proteome</keyword>
<dbReference type="Proteomes" id="UP001516400">
    <property type="component" value="Unassembled WGS sequence"/>
</dbReference>
<reference evidence="3 4" key="1">
    <citation type="journal article" date="2021" name="BMC Biol.">
        <title>Horizontally acquired antibacterial genes associated with adaptive radiation of ladybird beetles.</title>
        <authorList>
            <person name="Li H.S."/>
            <person name="Tang X.F."/>
            <person name="Huang Y.H."/>
            <person name="Xu Z.Y."/>
            <person name="Chen M.L."/>
            <person name="Du X.Y."/>
            <person name="Qiu B.Y."/>
            <person name="Chen P.T."/>
            <person name="Zhang W."/>
            <person name="Slipinski A."/>
            <person name="Escalona H.E."/>
            <person name="Waterhouse R.M."/>
            <person name="Zwick A."/>
            <person name="Pang H."/>
        </authorList>
    </citation>
    <scope>NUCLEOTIDE SEQUENCE [LARGE SCALE GENOMIC DNA]</scope>
    <source>
        <strain evidence="3">SYSU2018</strain>
    </source>
</reference>
<keyword evidence="2" id="KW-0812">Transmembrane</keyword>
<feature type="transmembrane region" description="Helical" evidence="2">
    <location>
        <begin position="60"/>
        <end position="78"/>
    </location>
</feature>